<reference evidence="1 2" key="1">
    <citation type="submission" date="2017-06" db="EMBL/GenBank/DDBJ databases">
        <title>Genome sequencing of cyanobaciteial culture collection at National Institute for Environmental Studies (NIES).</title>
        <authorList>
            <person name="Hirose Y."/>
            <person name="Shimura Y."/>
            <person name="Fujisawa T."/>
            <person name="Nakamura Y."/>
            <person name="Kawachi M."/>
        </authorList>
    </citation>
    <scope>NUCLEOTIDE SEQUENCE [LARGE SCALE GENOMIC DNA]</scope>
    <source>
        <strain evidence="1 2">NIES-23</strain>
    </source>
</reference>
<dbReference type="AlphaFoldDB" id="A0A1Z4KTP5"/>
<accession>A0A1Z4KTP5</accession>
<protein>
    <submittedName>
        <fullName evidence="1">Uncharacterized protein</fullName>
    </submittedName>
</protein>
<dbReference type="Proteomes" id="UP000217507">
    <property type="component" value="Chromosome"/>
</dbReference>
<evidence type="ECO:0000313" key="1">
    <source>
        <dbReference type="EMBL" id="BAY72395.1"/>
    </source>
</evidence>
<name>A0A1Z4KTP5_ANAVA</name>
<evidence type="ECO:0000313" key="2">
    <source>
        <dbReference type="Proteomes" id="UP000217507"/>
    </source>
</evidence>
<sequence length="56" mass="6856">MNNCPCCSHQLLRHIRSREVYFFCRKCWQEMPILKQKYHPELSSKLIDTPQVTYVR</sequence>
<gene>
    <name evidence="1" type="ORF">NIES23_52200</name>
</gene>
<organism evidence="1 2">
    <name type="scientific">Trichormus variabilis NIES-23</name>
    <dbReference type="NCBI Taxonomy" id="1973479"/>
    <lineage>
        <taxon>Bacteria</taxon>
        <taxon>Bacillati</taxon>
        <taxon>Cyanobacteriota</taxon>
        <taxon>Cyanophyceae</taxon>
        <taxon>Nostocales</taxon>
        <taxon>Nostocaceae</taxon>
        <taxon>Trichormus</taxon>
    </lineage>
</organism>
<dbReference type="EMBL" id="AP018216">
    <property type="protein sequence ID" value="BAY72395.1"/>
    <property type="molecule type" value="Genomic_DNA"/>
</dbReference>
<proteinExistence type="predicted"/>